<keyword evidence="1" id="KW-0346">Stress response</keyword>
<evidence type="ECO:0000313" key="9">
    <source>
        <dbReference type="WBParaSite" id="DME_0000158301-mRNA-1"/>
    </source>
</evidence>
<reference evidence="9" key="1">
    <citation type="submission" date="2017-02" db="UniProtKB">
        <authorList>
            <consortium name="WormBaseParasite"/>
        </authorList>
    </citation>
    <scope>IDENTIFICATION</scope>
</reference>
<dbReference type="InterPro" id="IPR002068">
    <property type="entry name" value="A-crystallin/Hsp20_dom"/>
</dbReference>
<evidence type="ECO:0000259" key="5">
    <source>
        <dbReference type="PROSITE" id="PS01031"/>
    </source>
</evidence>
<evidence type="ECO:0000313" key="8">
    <source>
        <dbReference type="Proteomes" id="UP000274756"/>
    </source>
</evidence>
<dbReference type="Pfam" id="PF00011">
    <property type="entry name" value="HSP20"/>
    <property type="match status" value="1"/>
</dbReference>
<evidence type="ECO:0000256" key="3">
    <source>
        <dbReference type="RuleBase" id="RU003616"/>
    </source>
</evidence>
<evidence type="ECO:0000256" key="1">
    <source>
        <dbReference type="ARBA" id="ARBA00023016"/>
    </source>
</evidence>
<evidence type="ECO:0000256" key="4">
    <source>
        <dbReference type="SAM" id="MobiDB-lite"/>
    </source>
</evidence>
<accession>A0A0N4U487</accession>
<reference evidence="6 8" key="2">
    <citation type="submission" date="2018-11" db="EMBL/GenBank/DDBJ databases">
        <authorList>
            <consortium name="Pathogen Informatics"/>
        </authorList>
    </citation>
    <scope>NUCLEOTIDE SEQUENCE [LARGE SCALE GENOMIC DNA]</scope>
</reference>
<dbReference type="Proteomes" id="UP000274756">
    <property type="component" value="Unassembled WGS sequence"/>
</dbReference>
<protein>
    <submittedName>
        <fullName evidence="9">SHSP domain-containing protein</fullName>
    </submittedName>
</protein>
<evidence type="ECO:0000313" key="6">
    <source>
        <dbReference type="EMBL" id="VDN55970.1"/>
    </source>
</evidence>
<dbReference type="SUPFAM" id="SSF49764">
    <property type="entry name" value="HSP20-like chaperones"/>
    <property type="match status" value="1"/>
</dbReference>
<dbReference type="PROSITE" id="PS01031">
    <property type="entry name" value="SHSP"/>
    <property type="match status" value="1"/>
</dbReference>
<dbReference type="GO" id="GO:0051082">
    <property type="term" value="F:unfolded protein binding"/>
    <property type="evidence" value="ECO:0007669"/>
    <property type="project" value="TreeGrafter"/>
</dbReference>
<proteinExistence type="inferred from homology"/>
<dbReference type="GO" id="GO:0009408">
    <property type="term" value="P:response to heat"/>
    <property type="evidence" value="ECO:0007669"/>
    <property type="project" value="TreeGrafter"/>
</dbReference>
<dbReference type="GO" id="GO:0005634">
    <property type="term" value="C:nucleus"/>
    <property type="evidence" value="ECO:0007669"/>
    <property type="project" value="TreeGrafter"/>
</dbReference>
<dbReference type="InterPro" id="IPR001436">
    <property type="entry name" value="Alpha-crystallin/sHSP_animal"/>
</dbReference>
<feature type="compositionally biased region" description="Basic and acidic residues" evidence="4">
    <location>
        <begin position="174"/>
        <end position="187"/>
    </location>
</feature>
<comment type="similarity">
    <text evidence="2 3">Belongs to the small heat shock protein (HSP20) family.</text>
</comment>
<dbReference type="EMBL" id="UYYG01001154">
    <property type="protein sequence ID" value="VDN55970.1"/>
    <property type="molecule type" value="Genomic_DNA"/>
</dbReference>
<name>A0A0N4U487_DRAME</name>
<evidence type="ECO:0000256" key="2">
    <source>
        <dbReference type="PROSITE-ProRule" id="PRU00285"/>
    </source>
</evidence>
<dbReference type="GO" id="GO:0005737">
    <property type="term" value="C:cytoplasm"/>
    <property type="evidence" value="ECO:0007669"/>
    <property type="project" value="TreeGrafter"/>
</dbReference>
<dbReference type="Proteomes" id="UP000038040">
    <property type="component" value="Unplaced"/>
</dbReference>
<dbReference type="InterPro" id="IPR008978">
    <property type="entry name" value="HSP20-like_chaperone"/>
</dbReference>
<evidence type="ECO:0000313" key="7">
    <source>
        <dbReference type="Proteomes" id="UP000038040"/>
    </source>
</evidence>
<dbReference type="WBParaSite" id="DME_0000158301-mRNA-1">
    <property type="protein sequence ID" value="DME_0000158301-mRNA-1"/>
    <property type="gene ID" value="DME_0000158301"/>
</dbReference>
<feature type="region of interest" description="Disordered" evidence="4">
    <location>
        <begin position="158"/>
        <end position="187"/>
    </location>
</feature>
<dbReference type="PANTHER" id="PTHR45640:SF13">
    <property type="entry name" value="HEAT SHOCK PROTEIN 22-RELATED"/>
    <property type="match status" value="1"/>
</dbReference>
<feature type="domain" description="SHSP" evidence="5">
    <location>
        <begin position="79"/>
        <end position="185"/>
    </location>
</feature>
<dbReference type="STRING" id="318479.A0A0N4U487"/>
<dbReference type="AlphaFoldDB" id="A0A0N4U487"/>
<dbReference type="OrthoDB" id="5849547at2759"/>
<dbReference type="Gene3D" id="2.60.40.790">
    <property type="match status" value="1"/>
</dbReference>
<organism evidence="7 9">
    <name type="scientific">Dracunculus medinensis</name>
    <name type="common">Guinea worm</name>
    <dbReference type="NCBI Taxonomy" id="318479"/>
    <lineage>
        <taxon>Eukaryota</taxon>
        <taxon>Metazoa</taxon>
        <taxon>Ecdysozoa</taxon>
        <taxon>Nematoda</taxon>
        <taxon>Chromadorea</taxon>
        <taxon>Rhabditida</taxon>
        <taxon>Spirurina</taxon>
        <taxon>Dracunculoidea</taxon>
        <taxon>Dracunculidae</taxon>
        <taxon>Dracunculus</taxon>
    </lineage>
</organism>
<feature type="compositionally biased region" description="Polar residues" evidence="4">
    <location>
        <begin position="158"/>
        <end position="168"/>
    </location>
</feature>
<dbReference type="PANTHER" id="PTHR45640">
    <property type="entry name" value="HEAT SHOCK PROTEIN HSP-12.2-RELATED"/>
    <property type="match status" value="1"/>
</dbReference>
<gene>
    <name evidence="6" type="ORF">DME_LOCUS5943</name>
</gene>
<dbReference type="GO" id="GO:0042026">
    <property type="term" value="P:protein refolding"/>
    <property type="evidence" value="ECO:0007669"/>
    <property type="project" value="TreeGrafter"/>
</dbReference>
<dbReference type="CDD" id="cd06526">
    <property type="entry name" value="metazoan_ACD"/>
    <property type="match status" value="1"/>
</dbReference>
<sequence length="187" mass="21906">MFRQIFPLIRRCGQNFACRNRSINGKRTYMLTPWFSPSNPFKSLERQIREMERHFENFFGRGIWNEFVPYKGSDDLALMESFRLRNPVVEEDGVKKYLLEFDVRRYKPEEISIVTNAKARTLTINAKHIGENSTYEFSRTMSLPEGVEPREIKCRFTSGGSLQVSAPYNPSPQEPEKSDTEINVKHE</sequence>
<keyword evidence="8" id="KW-1185">Reference proteome</keyword>